<protein>
    <recommendedName>
        <fullName evidence="4">Secreted protein</fullName>
    </recommendedName>
</protein>
<comment type="caution">
    <text evidence="2">The sequence shown here is derived from an EMBL/GenBank/DDBJ whole genome shotgun (WGS) entry which is preliminary data.</text>
</comment>
<gene>
    <name evidence="2" type="ORF">FBZ82_101291</name>
</gene>
<organism evidence="2 3">
    <name type="scientific">Azospirillum brasilense</name>
    <dbReference type="NCBI Taxonomy" id="192"/>
    <lineage>
        <taxon>Bacteria</taxon>
        <taxon>Pseudomonadati</taxon>
        <taxon>Pseudomonadota</taxon>
        <taxon>Alphaproteobacteria</taxon>
        <taxon>Rhodospirillales</taxon>
        <taxon>Azospirillaceae</taxon>
        <taxon>Azospirillum</taxon>
    </lineage>
</organism>
<evidence type="ECO:0000256" key="1">
    <source>
        <dbReference type="SAM" id="SignalP"/>
    </source>
</evidence>
<proteinExistence type="predicted"/>
<evidence type="ECO:0000313" key="3">
    <source>
        <dbReference type="Proteomes" id="UP000316083"/>
    </source>
</evidence>
<reference evidence="2 3" key="1">
    <citation type="submission" date="2019-06" db="EMBL/GenBank/DDBJ databases">
        <title>Genomic Encyclopedia of Type Strains, Phase IV (KMG-V): Genome sequencing to study the core and pangenomes of soil and plant-associated prokaryotes.</title>
        <authorList>
            <person name="Whitman W."/>
        </authorList>
    </citation>
    <scope>NUCLEOTIDE SEQUENCE [LARGE SCALE GENOMIC DNA]</scope>
    <source>
        <strain evidence="2 3">BR 11796</strain>
    </source>
</reference>
<dbReference type="Proteomes" id="UP000316083">
    <property type="component" value="Unassembled WGS sequence"/>
</dbReference>
<feature type="chain" id="PRO_5022247284" description="Secreted protein" evidence="1">
    <location>
        <begin position="33"/>
        <end position="162"/>
    </location>
</feature>
<accession>A0A560BNV8</accession>
<dbReference type="AlphaFoldDB" id="A0A560BNV8"/>
<feature type="signal peptide" evidence="1">
    <location>
        <begin position="1"/>
        <end position="32"/>
    </location>
</feature>
<name>A0A560BNV8_AZOBR</name>
<keyword evidence="1" id="KW-0732">Signal</keyword>
<sequence>MVPPSLVFSPRSMNVIAAVPLLLALLSMPAAADPMRVERTDPNHLRALNRSVLAPEVIPPRSRTVRSQAVYNLPKGMDGLTRYDAALSRLCQRGAFGQEMDGFYWARTPDKRYGVAFSGGANLADPQNKRKSSEVYFFDGQDSRCRVYVGDQAKLMPHYVGP</sequence>
<evidence type="ECO:0008006" key="4">
    <source>
        <dbReference type="Google" id="ProtNLM"/>
    </source>
</evidence>
<dbReference type="EMBL" id="VITF01000001">
    <property type="protein sequence ID" value="TWA74276.1"/>
    <property type="molecule type" value="Genomic_DNA"/>
</dbReference>
<evidence type="ECO:0000313" key="2">
    <source>
        <dbReference type="EMBL" id="TWA74276.1"/>
    </source>
</evidence>